<keyword evidence="7" id="KW-0378">Hydrolase</keyword>
<evidence type="ECO:0000256" key="3">
    <source>
        <dbReference type="ARBA" id="ARBA00012180"/>
    </source>
</evidence>
<dbReference type="InterPro" id="IPR012337">
    <property type="entry name" value="RNaseH-like_sf"/>
</dbReference>
<dbReference type="InterPro" id="IPR002156">
    <property type="entry name" value="RNaseH_domain"/>
</dbReference>
<evidence type="ECO:0000256" key="4">
    <source>
        <dbReference type="ARBA" id="ARBA00022722"/>
    </source>
</evidence>
<sequence>MAKKYYAVRTGRKTGVFLTWAECQKQVTGFSGAEFKSFPTMEDAQAFAGANVCAGEMSDIGKNSASGESLGMDVESGLKESTDCGKSNDMLAESNSGAASTDVIAYVDGSYRADTGEFSYGMVILQDGQEQCFCQKMTDKELALMHNVAGEIKGSEAAMQYAVDHNIPEITIYHDYEGIAKWCTGAWKATKPGTIAYQAFYREAMKKVKVHFVKVKGHSNDKYNDMADQLAKKALGIL</sequence>
<dbReference type="CDD" id="cd09277">
    <property type="entry name" value="RNase_HI_bacteria_like"/>
    <property type="match status" value="1"/>
</dbReference>
<dbReference type="EMBL" id="JAAITS010000043">
    <property type="protein sequence ID" value="NSG86551.1"/>
    <property type="molecule type" value="Genomic_DNA"/>
</dbReference>
<dbReference type="Pfam" id="PF00075">
    <property type="entry name" value="RNase_H"/>
    <property type="match status" value="1"/>
</dbReference>
<protein>
    <recommendedName>
        <fullName evidence="3">ribonuclease H</fullName>
        <ecNumber evidence="3">3.1.26.4</ecNumber>
    </recommendedName>
</protein>
<evidence type="ECO:0000259" key="8">
    <source>
        <dbReference type="PROSITE" id="PS50879"/>
    </source>
</evidence>
<dbReference type="InterPro" id="IPR037056">
    <property type="entry name" value="RNase_H1_N_sf"/>
</dbReference>
<accession>A0ABX2H8M3</accession>
<comment type="catalytic activity">
    <reaction evidence="1">
        <text>Endonucleolytic cleavage to 5'-phosphomonoester.</text>
        <dbReference type="EC" id="3.1.26.4"/>
    </reaction>
</comment>
<dbReference type="EC" id="3.1.26.4" evidence="3"/>
<keyword evidence="5" id="KW-0479">Metal-binding</keyword>
<gene>
    <name evidence="9" type="ORF">G5B17_14300</name>
</gene>
<name>A0ABX2H8M3_9FIRM</name>
<evidence type="ECO:0000256" key="5">
    <source>
        <dbReference type="ARBA" id="ARBA00022723"/>
    </source>
</evidence>
<dbReference type="InterPro" id="IPR009027">
    <property type="entry name" value="Ribosomal_bL9/RNase_H1_N"/>
</dbReference>
<proteinExistence type="inferred from homology"/>
<evidence type="ECO:0000313" key="9">
    <source>
        <dbReference type="EMBL" id="NSG86551.1"/>
    </source>
</evidence>
<evidence type="ECO:0000256" key="2">
    <source>
        <dbReference type="ARBA" id="ARBA00005300"/>
    </source>
</evidence>
<dbReference type="Gene3D" id="3.30.420.10">
    <property type="entry name" value="Ribonuclease H-like superfamily/Ribonuclease H"/>
    <property type="match status" value="1"/>
</dbReference>
<dbReference type="SUPFAM" id="SSF53098">
    <property type="entry name" value="Ribonuclease H-like"/>
    <property type="match status" value="1"/>
</dbReference>
<evidence type="ECO:0000313" key="10">
    <source>
        <dbReference type="Proteomes" id="UP001644719"/>
    </source>
</evidence>
<dbReference type="Proteomes" id="UP001644719">
    <property type="component" value="Unassembled WGS sequence"/>
</dbReference>
<dbReference type="InterPro" id="IPR050092">
    <property type="entry name" value="RNase_H"/>
</dbReference>
<dbReference type="SUPFAM" id="SSF55658">
    <property type="entry name" value="L9 N-domain-like"/>
    <property type="match status" value="1"/>
</dbReference>
<evidence type="ECO:0000256" key="7">
    <source>
        <dbReference type="ARBA" id="ARBA00022801"/>
    </source>
</evidence>
<comment type="similarity">
    <text evidence="2">Belongs to the RNase H family.</text>
</comment>
<dbReference type="PANTHER" id="PTHR10642:SF26">
    <property type="entry name" value="RIBONUCLEASE H1"/>
    <property type="match status" value="1"/>
</dbReference>
<evidence type="ECO:0000256" key="6">
    <source>
        <dbReference type="ARBA" id="ARBA00022759"/>
    </source>
</evidence>
<reference evidence="9 10" key="1">
    <citation type="journal article" date="2020" name="Cell Host Microbe">
        <title>Functional and Genomic Variation between Human-Derived Isolates of Lachnospiraceae Reveals Inter- and Intra-Species Diversity.</title>
        <authorList>
            <person name="Sorbara M.T."/>
            <person name="Littmann E.R."/>
            <person name="Fontana E."/>
            <person name="Moody T.U."/>
            <person name="Kohout C.E."/>
            <person name="Gjonbalaj M."/>
            <person name="Eaton V."/>
            <person name="Seok R."/>
            <person name="Leiner I.M."/>
            <person name="Pamer E.G."/>
        </authorList>
    </citation>
    <scope>NUCLEOTIDE SEQUENCE [LARGE SCALE GENOMIC DNA]</scope>
    <source>
        <strain evidence="9 10">MSK.17.74</strain>
    </source>
</reference>
<dbReference type="InterPro" id="IPR036397">
    <property type="entry name" value="RNaseH_sf"/>
</dbReference>
<dbReference type="Gene3D" id="3.40.970.10">
    <property type="entry name" value="Ribonuclease H1, N-terminal domain"/>
    <property type="match status" value="1"/>
</dbReference>
<dbReference type="Pfam" id="PF01693">
    <property type="entry name" value="Cauli_VI"/>
    <property type="match status" value="1"/>
</dbReference>
<keyword evidence="6" id="KW-0255">Endonuclease</keyword>
<keyword evidence="10" id="KW-1185">Reference proteome</keyword>
<dbReference type="PROSITE" id="PS50879">
    <property type="entry name" value="RNASE_H_1"/>
    <property type="match status" value="1"/>
</dbReference>
<feature type="domain" description="RNase H type-1" evidence="8">
    <location>
        <begin position="99"/>
        <end position="236"/>
    </location>
</feature>
<dbReference type="InterPro" id="IPR011320">
    <property type="entry name" value="RNase_H1_N"/>
</dbReference>
<dbReference type="PANTHER" id="PTHR10642">
    <property type="entry name" value="RIBONUCLEASE H1"/>
    <property type="match status" value="1"/>
</dbReference>
<dbReference type="RefSeq" id="WP_173770099.1">
    <property type="nucleotide sequence ID" value="NZ_JAAITS010000043.1"/>
</dbReference>
<evidence type="ECO:0000256" key="1">
    <source>
        <dbReference type="ARBA" id="ARBA00000077"/>
    </source>
</evidence>
<keyword evidence="4" id="KW-0540">Nuclease</keyword>
<organism evidence="9 10">
    <name type="scientific">Blautia faecis</name>
    <dbReference type="NCBI Taxonomy" id="871665"/>
    <lineage>
        <taxon>Bacteria</taxon>
        <taxon>Bacillati</taxon>
        <taxon>Bacillota</taxon>
        <taxon>Clostridia</taxon>
        <taxon>Lachnospirales</taxon>
        <taxon>Lachnospiraceae</taxon>
        <taxon>Blautia</taxon>
    </lineage>
</organism>
<comment type="caution">
    <text evidence="9">The sequence shown here is derived from an EMBL/GenBank/DDBJ whole genome shotgun (WGS) entry which is preliminary data.</text>
</comment>